<protein>
    <submittedName>
        <fullName evidence="2">Uncharacterized protein</fullName>
    </submittedName>
</protein>
<feature type="compositionally biased region" description="Polar residues" evidence="1">
    <location>
        <begin position="19"/>
        <end position="40"/>
    </location>
</feature>
<feature type="region of interest" description="Disordered" evidence="1">
    <location>
        <begin position="220"/>
        <end position="258"/>
    </location>
</feature>
<evidence type="ECO:0000313" key="3">
    <source>
        <dbReference type="Proteomes" id="UP000309038"/>
    </source>
</evidence>
<keyword evidence="3" id="KW-1185">Reference proteome</keyword>
<dbReference type="EMBL" id="SGPJ01000754">
    <property type="protein sequence ID" value="THG93158.1"/>
    <property type="molecule type" value="Genomic_DNA"/>
</dbReference>
<feature type="compositionally biased region" description="Basic and acidic residues" evidence="1">
    <location>
        <begin position="246"/>
        <end position="258"/>
    </location>
</feature>
<dbReference type="Proteomes" id="UP000309038">
    <property type="component" value="Unassembled WGS sequence"/>
</dbReference>
<feature type="region of interest" description="Disordered" evidence="1">
    <location>
        <begin position="1"/>
        <end position="40"/>
    </location>
</feature>
<feature type="region of interest" description="Disordered" evidence="1">
    <location>
        <begin position="356"/>
        <end position="382"/>
    </location>
</feature>
<proteinExistence type="predicted"/>
<gene>
    <name evidence="2" type="ORF">EW026_g8004</name>
</gene>
<evidence type="ECO:0000256" key="1">
    <source>
        <dbReference type="SAM" id="MobiDB-lite"/>
    </source>
</evidence>
<organism evidence="2 3">
    <name type="scientific">Hermanssonia centrifuga</name>
    <dbReference type="NCBI Taxonomy" id="98765"/>
    <lineage>
        <taxon>Eukaryota</taxon>
        <taxon>Fungi</taxon>
        <taxon>Dikarya</taxon>
        <taxon>Basidiomycota</taxon>
        <taxon>Agaricomycotina</taxon>
        <taxon>Agaricomycetes</taxon>
        <taxon>Polyporales</taxon>
        <taxon>Meruliaceae</taxon>
        <taxon>Hermanssonia</taxon>
    </lineage>
</organism>
<evidence type="ECO:0000313" key="2">
    <source>
        <dbReference type="EMBL" id="THG93158.1"/>
    </source>
</evidence>
<feature type="compositionally biased region" description="Basic and acidic residues" evidence="1">
    <location>
        <begin position="360"/>
        <end position="370"/>
    </location>
</feature>
<sequence>MAPSSPAPSTASSMPSTPQSLLASSDGLSVLQTPPSTPGSTVSYWKEKMLAYRTKLINNSVYLGDAAVDVEKQLCWIRLKKKSILCTVEALATYDAERAAYNEDITNVDPPSAPEPVTLSAVWCIDEEYFFMTADGNWNPKKDFGGFETSKATCLMAQANEAVFAADYVRIVRNIRKLIEMGCSGDGRPVKGIFSDTPDNRSLMKVRHVLFHEITEDDDGEIAPKLSDDSDVDSDEAYGKSSGSAKVEDPKKKQQRLREEEFTMVGWPVRRKEAKQQFKNMKGRYYVSPIPAFKMWGDGIRPSTYEASLKGADVGVHFNLLHWPIGDVKYPKGLSDTFVGDLVNMRVYVPPKEVFSSSPAKRDWQKDRFTPDVSPSKLRRLL</sequence>
<accession>A0A4S4K5W0</accession>
<name>A0A4S4K5W0_9APHY</name>
<feature type="compositionally biased region" description="Low complexity" evidence="1">
    <location>
        <begin position="1"/>
        <end position="18"/>
    </location>
</feature>
<reference evidence="2 3" key="1">
    <citation type="submission" date="2019-02" db="EMBL/GenBank/DDBJ databases">
        <title>Genome sequencing of the rare red list fungi Phlebia centrifuga.</title>
        <authorList>
            <person name="Buettner E."/>
            <person name="Kellner H."/>
        </authorList>
    </citation>
    <scope>NUCLEOTIDE SEQUENCE [LARGE SCALE GENOMIC DNA]</scope>
    <source>
        <strain evidence="2 3">DSM 108282</strain>
    </source>
</reference>
<comment type="caution">
    <text evidence="2">The sequence shown here is derived from an EMBL/GenBank/DDBJ whole genome shotgun (WGS) entry which is preliminary data.</text>
</comment>
<dbReference type="AlphaFoldDB" id="A0A4S4K5W0"/>